<evidence type="ECO:0000256" key="1">
    <source>
        <dbReference type="ARBA" id="ARBA00004606"/>
    </source>
</evidence>
<dbReference type="EMBL" id="JAWZYT010001699">
    <property type="protein sequence ID" value="KAK4309886.1"/>
    <property type="molecule type" value="Genomic_DNA"/>
</dbReference>
<evidence type="ECO:0000313" key="12">
    <source>
        <dbReference type="EMBL" id="KAK4309886.1"/>
    </source>
</evidence>
<dbReference type="Proteomes" id="UP001292094">
    <property type="component" value="Unassembled WGS sequence"/>
</dbReference>
<dbReference type="GO" id="GO:0016020">
    <property type="term" value="C:membrane"/>
    <property type="evidence" value="ECO:0007669"/>
    <property type="project" value="UniProtKB-SubCell"/>
</dbReference>
<dbReference type="PANTHER" id="PTHR19300">
    <property type="entry name" value="BETA-1,4-GALACTOSYLTRANSFERASE"/>
    <property type="match status" value="1"/>
</dbReference>
<keyword evidence="10" id="KW-0325">Glycoprotein</keyword>
<dbReference type="InterPro" id="IPR036058">
    <property type="entry name" value="Kazal_dom_sf"/>
</dbReference>
<dbReference type="InterPro" id="IPR027791">
    <property type="entry name" value="Galactosyl_T_C"/>
</dbReference>
<dbReference type="CDD" id="cd00104">
    <property type="entry name" value="KAZAL_FS"/>
    <property type="match status" value="2"/>
</dbReference>
<sequence length="506" mass="57951">MSECHRRCSWDDDDEPVCASNGVSYRNRCLFAVVNCGNPTIGLWHEGVCGDLTHVDCKRPCQDKRNPVCGSNARTYTNSCLLTNAQCDDPELQMNSEGPCESIEDRDTISGRQCTDTESSKMQQKQQEEQQQLLKSTPSSCWLSWRVGGWRVLRFVKRMWPLLLLIMFFHAGFVLREVANTPLTRIAKVASNENSRASAVVSAIKKIINAAAWTDLEGVTNQELAQLTGTVQEIGLSSFKPPCPATPPSLVGMLKVVQNVSVSEVEKAQAGRVRDGGRWWPEECQARWRLAVLVPYRNREQQIGPFLNHMHPILQRQQLNYSIYFIEQNGTELFNRARLLNVGFLEARKEGPWDCYAFHDIDMLPENDEHLYHCSAMPRHLTVSVSTNKYKDSSKMPYNTYFGGVCLMSEKHMLMVNGWSNVYWGWGGEDDDMWRRLAFMDMVVWRYPAWIARYTMVTHKPQIVNEKRFELLRNTGRFPNDGLNTLDYSSVNTNKPLYRHIMADIG</sequence>
<feature type="non-terminal residue" evidence="12">
    <location>
        <position position="506"/>
    </location>
</feature>
<dbReference type="GO" id="GO:0008378">
    <property type="term" value="F:galactosyltransferase activity"/>
    <property type="evidence" value="ECO:0007669"/>
    <property type="project" value="TreeGrafter"/>
</dbReference>
<keyword evidence="7" id="KW-0735">Signal-anchor</keyword>
<feature type="domain" description="Kazal-like" evidence="11">
    <location>
        <begin position="51"/>
        <end position="102"/>
    </location>
</feature>
<evidence type="ECO:0000256" key="6">
    <source>
        <dbReference type="ARBA" id="ARBA00022692"/>
    </source>
</evidence>
<feature type="domain" description="Kazal-like" evidence="11">
    <location>
        <begin position="1"/>
        <end position="50"/>
    </location>
</feature>
<dbReference type="CDD" id="cd00899">
    <property type="entry name" value="b4GalT"/>
    <property type="match status" value="1"/>
</dbReference>
<evidence type="ECO:0000256" key="2">
    <source>
        <dbReference type="ARBA" id="ARBA00004922"/>
    </source>
</evidence>
<dbReference type="InterPro" id="IPR002350">
    <property type="entry name" value="Kazal_dom"/>
</dbReference>
<evidence type="ECO:0000256" key="7">
    <source>
        <dbReference type="ARBA" id="ARBA00022968"/>
    </source>
</evidence>
<dbReference type="GO" id="GO:0006688">
    <property type="term" value="P:glycosphingolipid biosynthetic process"/>
    <property type="evidence" value="ECO:0007669"/>
    <property type="project" value="TreeGrafter"/>
</dbReference>
<dbReference type="InterPro" id="IPR003859">
    <property type="entry name" value="Galactosyl_T"/>
</dbReference>
<evidence type="ECO:0000259" key="11">
    <source>
        <dbReference type="PROSITE" id="PS51465"/>
    </source>
</evidence>
<evidence type="ECO:0000256" key="5">
    <source>
        <dbReference type="ARBA" id="ARBA00022679"/>
    </source>
</evidence>
<reference evidence="12" key="1">
    <citation type="submission" date="2023-11" db="EMBL/GenBank/DDBJ databases">
        <title>Genome assemblies of two species of porcelain crab, Petrolisthes cinctipes and Petrolisthes manimaculis (Anomura: Porcellanidae).</title>
        <authorList>
            <person name="Angst P."/>
        </authorList>
    </citation>
    <scope>NUCLEOTIDE SEQUENCE</scope>
    <source>
        <strain evidence="12">PB745_02</strain>
        <tissue evidence="12">Gill</tissue>
    </source>
</reference>
<keyword evidence="5" id="KW-0808">Transferase</keyword>
<dbReference type="Pfam" id="PF07648">
    <property type="entry name" value="Kazal_2"/>
    <property type="match status" value="2"/>
</dbReference>
<dbReference type="SMART" id="SM00280">
    <property type="entry name" value="KAZAL"/>
    <property type="match status" value="2"/>
</dbReference>
<name>A0AAE1PK61_9EUCA</name>
<dbReference type="SUPFAM" id="SSF100895">
    <property type="entry name" value="Kazal-type serine protease inhibitors"/>
    <property type="match status" value="2"/>
</dbReference>
<evidence type="ECO:0000256" key="3">
    <source>
        <dbReference type="ARBA" id="ARBA00005735"/>
    </source>
</evidence>
<dbReference type="AlphaFoldDB" id="A0AAE1PK61"/>
<dbReference type="SUPFAM" id="SSF53448">
    <property type="entry name" value="Nucleotide-diphospho-sugar transferases"/>
    <property type="match status" value="1"/>
</dbReference>
<dbReference type="Gene3D" id="3.30.60.30">
    <property type="match status" value="2"/>
</dbReference>
<gene>
    <name evidence="12" type="ORF">Pmani_018511</name>
</gene>
<evidence type="ECO:0000256" key="10">
    <source>
        <dbReference type="ARBA" id="ARBA00023180"/>
    </source>
</evidence>
<evidence type="ECO:0000256" key="8">
    <source>
        <dbReference type="ARBA" id="ARBA00022989"/>
    </source>
</evidence>
<dbReference type="PROSITE" id="PS51465">
    <property type="entry name" value="KAZAL_2"/>
    <property type="match status" value="2"/>
</dbReference>
<dbReference type="Pfam" id="PF13733">
    <property type="entry name" value="Glyco_transf_7N"/>
    <property type="match status" value="1"/>
</dbReference>
<proteinExistence type="inferred from homology"/>
<dbReference type="InterPro" id="IPR027995">
    <property type="entry name" value="Galactosyl_T_N"/>
</dbReference>
<organism evidence="12 13">
    <name type="scientific">Petrolisthes manimaculis</name>
    <dbReference type="NCBI Taxonomy" id="1843537"/>
    <lineage>
        <taxon>Eukaryota</taxon>
        <taxon>Metazoa</taxon>
        <taxon>Ecdysozoa</taxon>
        <taxon>Arthropoda</taxon>
        <taxon>Crustacea</taxon>
        <taxon>Multicrustacea</taxon>
        <taxon>Malacostraca</taxon>
        <taxon>Eumalacostraca</taxon>
        <taxon>Eucarida</taxon>
        <taxon>Decapoda</taxon>
        <taxon>Pleocyemata</taxon>
        <taxon>Anomura</taxon>
        <taxon>Galatheoidea</taxon>
        <taxon>Porcellanidae</taxon>
        <taxon>Petrolisthes</taxon>
    </lineage>
</organism>
<accession>A0AAE1PK61</accession>
<dbReference type="GO" id="GO:0005975">
    <property type="term" value="P:carbohydrate metabolic process"/>
    <property type="evidence" value="ECO:0007669"/>
    <property type="project" value="InterPro"/>
</dbReference>
<dbReference type="InterPro" id="IPR029044">
    <property type="entry name" value="Nucleotide-diphossugar_trans"/>
</dbReference>
<comment type="caution">
    <text evidence="12">The sequence shown here is derived from an EMBL/GenBank/DDBJ whole genome shotgun (WGS) entry which is preliminary data.</text>
</comment>
<dbReference type="Pfam" id="PF02709">
    <property type="entry name" value="Glyco_transf_7C"/>
    <property type="match status" value="1"/>
</dbReference>
<keyword evidence="9" id="KW-0472">Membrane</keyword>
<evidence type="ECO:0000256" key="4">
    <source>
        <dbReference type="ARBA" id="ARBA00022676"/>
    </source>
</evidence>
<comment type="similarity">
    <text evidence="3">Belongs to the glycosyltransferase 7 family.</text>
</comment>
<keyword evidence="4" id="KW-0328">Glycosyltransferase</keyword>
<dbReference type="PRINTS" id="PR02050">
    <property type="entry name" value="B14GALTRFASE"/>
</dbReference>
<comment type="subcellular location">
    <subcellularLocation>
        <location evidence="1">Membrane</location>
        <topology evidence="1">Single-pass type II membrane protein</topology>
    </subcellularLocation>
</comment>
<dbReference type="GO" id="GO:0033842">
    <property type="term" value="F:N-acetyl-beta-glucosaminyl-derivative 4-beta-N-acetylgalactosaminyltransferase activity"/>
    <property type="evidence" value="ECO:0007669"/>
    <property type="project" value="TreeGrafter"/>
</dbReference>
<comment type="pathway">
    <text evidence="2">Protein modification; protein glycosylation.</text>
</comment>
<evidence type="ECO:0000256" key="9">
    <source>
        <dbReference type="ARBA" id="ARBA00023136"/>
    </source>
</evidence>
<evidence type="ECO:0000313" key="13">
    <source>
        <dbReference type="Proteomes" id="UP001292094"/>
    </source>
</evidence>
<dbReference type="Gene3D" id="3.90.550.10">
    <property type="entry name" value="Spore Coat Polysaccharide Biosynthesis Protein SpsA, Chain A"/>
    <property type="match status" value="1"/>
</dbReference>
<keyword evidence="8" id="KW-1133">Transmembrane helix</keyword>
<keyword evidence="13" id="KW-1185">Reference proteome</keyword>
<dbReference type="GO" id="GO:0005794">
    <property type="term" value="C:Golgi apparatus"/>
    <property type="evidence" value="ECO:0007669"/>
    <property type="project" value="TreeGrafter"/>
</dbReference>
<dbReference type="PANTHER" id="PTHR19300:SF57">
    <property type="entry name" value="BETA-1,4-N-ACETYLGALACTOSAMINYLTRANSFERASE"/>
    <property type="match status" value="1"/>
</dbReference>
<keyword evidence="6" id="KW-0812">Transmembrane</keyword>
<protein>
    <recommendedName>
        <fullName evidence="11">Kazal-like domain-containing protein</fullName>
    </recommendedName>
</protein>